<name>A0A7R7ZJL2_ASPCH</name>
<protein>
    <submittedName>
        <fullName evidence="2">Uncharacterized protein</fullName>
    </submittedName>
</protein>
<proteinExistence type="predicted"/>
<evidence type="ECO:0000256" key="1">
    <source>
        <dbReference type="SAM" id="MobiDB-lite"/>
    </source>
</evidence>
<dbReference type="EMBL" id="AP024417">
    <property type="protein sequence ID" value="BCR84800.1"/>
    <property type="molecule type" value="Genomic_DNA"/>
</dbReference>
<gene>
    <name evidence="2" type="ORF">ACHE_20258S</name>
</gene>
<dbReference type="KEGG" id="ache:ACHE_20258S"/>
<feature type="region of interest" description="Disordered" evidence="1">
    <location>
        <begin position="1"/>
        <end position="123"/>
    </location>
</feature>
<dbReference type="GeneID" id="66979159"/>
<evidence type="ECO:0000313" key="3">
    <source>
        <dbReference type="Proteomes" id="UP000637239"/>
    </source>
</evidence>
<dbReference type="Proteomes" id="UP000637239">
    <property type="component" value="Chromosome 2"/>
</dbReference>
<accession>A0A7R7ZJL2</accession>
<sequence length="123" mass="13730">MIKEHLSSGDAAILDQIWRPVPPLNEVEPISDNEEGGHEGDDLSDDLDGSDDDHLEELTLTQITTQRKQARCKQPRNKTSEPQDDGDDGLLLPEMATEESTQVRSGRIQKKPKLPDGFEIDKL</sequence>
<keyword evidence="3" id="KW-1185">Reference proteome</keyword>
<reference evidence="2" key="2">
    <citation type="submission" date="2021-02" db="EMBL/GenBank/DDBJ databases">
        <title>Aspergillus chevalieri M1 genome sequence.</title>
        <authorList>
            <person name="Kadooka C."/>
            <person name="Mori K."/>
            <person name="Futagami T."/>
        </authorList>
    </citation>
    <scope>NUCLEOTIDE SEQUENCE</scope>
    <source>
        <strain evidence="2">M1</strain>
    </source>
</reference>
<organism evidence="2 3">
    <name type="scientific">Aspergillus chevalieri</name>
    <name type="common">Eurotium chevalieri</name>
    <dbReference type="NCBI Taxonomy" id="182096"/>
    <lineage>
        <taxon>Eukaryota</taxon>
        <taxon>Fungi</taxon>
        <taxon>Dikarya</taxon>
        <taxon>Ascomycota</taxon>
        <taxon>Pezizomycotina</taxon>
        <taxon>Eurotiomycetes</taxon>
        <taxon>Eurotiomycetidae</taxon>
        <taxon>Eurotiales</taxon>
        <taxon>Aspergillaceae</taxon>
        <taxon>Aspergillus</taxon>
        <taxon>Aspergillus subgen. Aspergillus</taxon>
    </lineage>
</organism>
<evidence type="ECO:0000313" key="2">
    <source>
        <dbReference type="EMBL" id="BCR84800.1"/>
    </source>
</evidence>
<feature type="compositionally biased region" description="Basic and acidic residues" evidence="1">
    <location>
        <begin position="113"/>
        <end position="123"/>
    </location>
</feature>
<feature type="compositionally biased region" description="Acidic residues" evidence="1">
    <location>
        <begin position="42"/>
        <end position="55"/>
    </location>
</feature>
<dbReference type="RefSeq" id="XP_043133322.1">
    <property type="nucleotide sequence ID" value="XM_043284541.1"/>
</dbReference>
<dbReference type="AlphaFoldDB" id="A0A7R7ZJL2"/>
<reference evidence="2" key="1">
    <citation type="submission" date="2021-01" db="EMBL/GenBank/DDBJ databases">
        <authorList>
            <consortium name="Aspergillus chevalieri M1 genome sequencing consortium"/>
            <person name="Kazuki M."/>
            <person name="Futagami T."/>
        </authorList>
    </citation>
    <scope>NUCLEOTIDE SEQUENCE</scope>
    <source>
        <strain evidence="2">M1</strain>
    </source>
</reference>